<evidence type="ECO:0000313" key="2">
    <source>
        <dbReference type="Proteomes" id="UP000315700"/>
    </source>
</evidence>
<evidence type="ECO:0000313" key="1">
    <source>
        <dbReference type="EMBL" id="QDT56139.1"/>
    </source>
</evidence>
<dbReference type="SUPFAM" id="SSF53738">
    <property type="entry name" value="Phosphoglucomutase, first 3 domains"/>
    <property type="match status" value="1"/>
</dbReference>
<keyword evidence="2" id="KW-1185">Reference proteome</keyword>
<dbReference type="KEGG" id="ccos:Pan44_41900"/>
<protein>
    <submittedName>
        <fullName evidence="1">Phosphoglucosamine mutase</fullName>
    </submittedName>
</protein>
<dbReference type="EMBL" id="CP036271">
    <property type="protein sequence ID" value="QDT56139.1"/>
    <property type="molecule type" value="Genomic_DNA"/>
</dbReference>
<dbReference type="InterPro" id="IPR016055">
    <property type="entry name" value="A-D-PHexomutase_a/b/a-I/II/III"/>
</dbReference>
<dbReference type="GO" id="GO:0016868">
    <property type="term" value="F:intramolecular phosphotransferase activity"/>
    <property type="evidence" value="ECO:0007669"/>
    <property type="project" value="InterPro"/>
</dbReference>
<dbReference type="Proteomes" id="UP000315700">
    <property type="component" value="Chromosome"/>
</dbReference>
<sequence length="422" mass="45302">MSVRSYVCPGEVHPISRSVHLARLAADYAKCSACPHCSDLGGIGLPVRPDRVETTLAPVLQRERLWRSLRSPGARAEILACCEALAALLWQETPWELPVNEWNAGETCGPTGPLVCVAAHPSDVAESFSTEVIRRMSRSGCRVVSLGAVSRAALDFAVDHLECSAGIWVEGGGSPAGIGIRVTGPASSAWSEGGRLGGVVEWMDGRAGRPSRIAGAVKSFEILPAYRESLVRHYGPVATELAAVGMGTVLQSTWSGLDARVACQLREACPGGRCDEAPSATLLRALQEDVVRQRMGGGVVFGADGRQAWWVDRREGLRTDRFIAERLAQELRQETGEREVRVVAAEELMWTELNAAGVRLVTCGPGEEKLVDAMRRHRALLGCDGAGRYWIARPIPRCDGLLTLAYLCRTVAAGGSALQRCA</sequence>
<dbReference type="OrthoDB" id="208365at2"/>
<reference evidence="1 2" key="1">
    <citation type="submission" date="2019-02" db="EMBL/GenBank/DDBJ databases">
        <title>Deep-cultivation of Planctomycetes and their phenomic and genomic characterization uncovers novel biology.</title>
        <authorList>
            <person name="Wiegand S."/>
            <person name="Jogler M."/>
            <person name="Boedeker C."/>
            <person name="Pinto D."/>
            <person name="Vollmers J."/>
            <person name="Rivas-Marin E."/>
            <person name="Kohn T."/>
            <person name="Peeters S.H."/>
            <person name="Heuer A."/>
            <person name="Rast P."/>
            <person name="Oberbeckmann S."/>
            <person name="Bunk B."/>
            <person name="Jeske O."/>
            <person name="Meyerdierks A."/>
            <person name="Storesund J.E."/>
            <person name="Kallscheuer N."/>
            <person name="Luecker S."/>
            <person name="Lage O.M."/>
            <person name="Pohl T."/>
            <person name="Merkel B.J."/>
            <person name="Hornburger P."/>
            <person name="Mueller R.-W."/>
            <person name="Bruemmer F."/>
            <person name="Labrenz M."/>
            <person name="Spormann A.M."/>
            <person name="Op den Camp H."/>
            <person name="Overmann J."/>
            <person name="Amann R."/>
            <person name="Jetten M.S.M."/>
            <person name="Mascher T."/>
            <person name="Medema M.H."/>
            <person name="Devos D.P."/>
            <person name="Kaster A.-K."/>
            <person name="Ovreas L."/>
            <person name="Rohde M."/>
            <person name="Galperin M.Y."/>
            <person name="Jogler C."/>
        </authorList>
    </citation>
    <scope>NUCLEOTIDE SEQUENCE [LARGE SCALE GENOMIC DNA]</scope>
    <source>
        <strain evidence="1 2">Pan44</strain>
    </source>
</reference>
<dbReference type="GO" id="GO:0005975">
    <property type="term" value="P:carbohydrate metabolic process"/>
    <property type="evidence" value="ECO:0007669"/>
    <property type="project" value="InterPro"/>
</dbReference>
<dbReference type="AlphaFoldDB" id="A0A517SJ49"/>
<proteinExistence type="predicted"/>
<dbReference type="Gene3D" id="3.40.120.10">
    <property type="entry name" value="Alpha-D-Glucose-1,6-Bisphosphate, subunit A, domain 3"/>
    <property type="match status" value="3"/>
</dbReference>
<name>A0A517SJ49_9PLAN</name>
<dbReference type="RefSeq" id="WP_145033100.1">
    <property type="nucleotide sequence ID" value="NZ_CP036271.1"/>
</dbReference>
<organism evidence="1 2">
    <name type="scientific">Caulifigura coniformis</name>
    <dbReference type="NCBI Taxonomy" id="2527983"/>
    <lineage>
        <taxon>Bacteria</taxon>
        <taxon>Pseudomonadati</taxon>
        <taxon>Planctomycetota</taxon>
        <taxon>Planctomycetia</taxon>
        <taxon>Planctomycetales</taxon>
        <taxon>Planctomycetaceae</taxon>
        <taxon>Caulifigura</taxon>
    </lineage>
</organism>
<accession>A0A517SJ49</accession>
<dbReference type="InParanoid" id="A0A517SJ49"/>
<gene>
    <name evidence="1" type="primary">glmM</name>
    <name evidence="1" type="ORF">Pan44_41900</name>
</gene>